<proteinExistence type="predicted"/>
<dbReference type="InterPro" id="IPR039356">
    <property type="entry name" value="YfbR/HDDC2"/>
</dbReference>
<gene>
    <name evidence="4" type="ORF">COL8621_01498</name>
</gene>
<dbReference type="Pfam" id="PF13023">
    <property type="entry name" value="HD_3"/>
    <property type="match status" value="1"/>
</dbReference>
<dbReference type="GO" id="GO:0002953">
    <property type="term" value="F:5'-deoxynucleotidase activity"/>
    <property type="evidence" value="ECO:0007669"/>
    <property type="project" value="InterPro"/>
</dbReference>
<dbReference type="Proteomes" id="UP000202922">
    <property type="component" value="Unassembled WGS sequence"/>
</dbReference>
<dbReference type="GO" id="GO:0005737">
    <property type="term" value="C:cytoplasm"/>
    <property type="evidence" value="ECO:0007669"/>
    <property type="project" value="TreeGrafter"/>
</dbReference>
<dbReference type="PANTHER" id="PTHR11845">
    <property type="entry name" value="5'-DEOXYNUCLEOTIDASE HDDC2"/>
    <property type="match status" value="1"/>
</dbReference>
<name>A0A238JYM6_9RHOB</name>
<keyword evidence="2" id="KW-0378">Hydrolase</keyword>
<dbReference type="EMBL" id="FXYE01000001">
    <property type="protein sequence ID" value="SMX34806.1"/>
    <property type="molecule type" value="Genomic_DNA"/>
</dbReference>
<dbReference type="RefSeq" id="WP_093966602.1">
    <property type="nucleotide sequence ID" value="NZ_FXYE01000001.1"/>
</dbReference>
<reference evidence="5" key="1">
    <citation type="submission" date="2017-05" db="EMBL/GenBank/DDBJ databases">
        <authorList>
            <person name="Rodrigo-Torres L."/>
            <person name="Arahal R. D."/>
            <person name="Lucena T."/>
        </authorList>
    </citation>
    <scope>NUCLEOTIDE SEQUENCE [LARGE SCALE GENOMIC DNA]</scope>
    <source>
        <strain evidence="5">CECT 8621</strain>
    </source>
</reference>
<dbReference type="AlphaFoldDB" id="A0A238JYM6"/>
<dbReference type="GO" id="GO:0046872">
    <property type="term" value="F:metal ion binding"/>
    <property type="evidence" value="ECO:0007669"/>
    <property type="project" value="UniProtKB-KW"/>
</dbReference>
<dbReference type="OrthoDB" id="9796032at2"/>
<evidence type="ECO:0000256" key="1">
    <source>
        <dbReference type="ARBA" id="ARBA00022723"/>
    </source>
</evidence>
<dbReference type="SUPFAM" id="SSF109604">
    <property type="entry name" value="HD-domain/PDEase-like"/>
    <property type="match status" value="1"/>
</dbReference>
<dbReference type="PANTHER" id="PTHR11845:SF13">
    <property type="entry name" value="5'-DEOXYNUCLEOTIDASE HDDC2"/>
    <property type="match status" value="1"/>
</dbReference>
<dbReference type="InterPro" id="IPR006674">
    <property type="entry name" value="HD_domain"/>
</dbReference>
<feature type="domain" description="HD" evidence="3">
    <location>
        <begin position="15"/>
        <end position="178"/>
    </location>
</feature>
<organism evidence="4 5">
    <name type="scientific">Actibacterium lipolyticum</name>
    <dbReference type="NCBI Taxonomy" id="1524263"/>
    <lineage>
        <taxon>Bacteria</taxon>
        <taxon>Pseudomonadati</taxon>
        <taxon>Pseudomonadota</taxon>
        <taxon>Alphaproteobacteria</taxon>
        <taxon>Rhodobacterales</taxon>
        <taxon>Roseobacteraceae</taxon>
        <taxon>Actibacterium</taxon>
    </lineage>
</organism>
<keyword evidence="1" id="KW-0479">Metal-binding</keyword>
<evidence type="ECO:0000256" key="2">
    <source>
        <dbReference type="ARBA" id="ARBA00022801"/>
    </source>
</evidence>
<accession>A0A238JYM6</accession>
<sequence length="192" mass="21103">MSERLSQQLAFLIEADKLKSVSRASSLSDNSRKENSGEHSWHVALYALTLAEHAEPGVRIDRVIRMLLIHDLVEIDAGDAPIHGDHDAEALALAEQQAADRLFSLLPTDTAVEMRALWDEFEAAQSPDAVFAKSVDRMQPVLQNLANGGGSWVDYDVSEQQIAERVGAKVARGSPALWEHLRGLITAHFSAR</sequence>
<protein>
    <submittedName>
        <fullName evidence="4">5'-nucleotidase</fullName>
    </submittedName>
</protein>
<evidence type="ECO:0000259" key="3">
    <source>
        <dbReference type="Pfam" id="PF13023"/>
    </source>
</evidence>
<evidence type="ECO:0000313" key="4">
    <source>
        <dbReference type="EMBL" id="SMX34806.1"/>
    </source>
</evidence>
<keyword evidence="5" id="KW-1185">Reference proteome</keyword>
<evidence type="ECO:0000313" key="5">
    <source>
        <dbReference type="Proteomes" id="UP000202922"/>
    </source>
</evidence>
<dbReference type="Gene3D" id="1.10.3210.10">
    <property type="entry name" value="Hypothetical protein af1432"/>
    <property type="match status" value="1"/>
</dbReference>